<dbReference type="InterPro" id="IPR001128">
    <property type="entry name" value="Cyt_P450"/>
</dbReference>
<comment type="subcellular location">
    <subcellularLocation>
        <location evidence="1">Membrane</location>
        <topology evidence="1">Single-pass membrane protein</topology>
    </subcellularLocation>
</comment>
<evidence type="ECO:0000313" key="10">
    <source>
        <dbReference type="Proteomes" id="UP001604277"/>
    </source>
</evidence>
<dbReference type="Proteomes" id="UP001604277">
    <property type="component" value="Unassembled WGS sequence"/>
</dbReference>
<dbReference type="GO" id="GO:0016020">
    <property type="term" value="C:membrane"/>
    <property type="evidence" value="ECO:0007669"/>
    <property type="project" value="UniProtKB-SubCell"/>
</dbReference>
<evidence type="ECO:0008006" key="11">
    <source>
        <dbReference type="Google" id="ProtNLM"/>
    </source>
</evidence>
<comment type="cofactor">
    <cofactor evidence="7">
        <name>heme</name>
        <dbReference type="ChEBI" id="CHEBI:30413"/>
    </cofactor>
</comment>
<proteinExistence type="predicted"/>
<evidence type="ECO:0000256" key="6">
    <source>
        <dbReference type="ARBA" id="ARBA00023033"/>
    </source>
</evidence>
<dbReference type="GO" id="GO:0004497">
    <property type="term" value="F:monooxygenase activity"/>
    <property type="evidence" value="ECO:0007669"/>
    <property type="project" value="UniProtKB-KW"/>
</dbReference>
<dbReference type="InterPro" id="IPR036396">
    <property type="entry name" value="Cyt_P450_sf"/>
</dbReference>
<name>A0ABD1WFC6_9LAMI</name>
<evidence type="ECO:0000256" key="3">
    <source>
        <dbReference type="ARBA" id="ARBA00022723"/>
    </source>
</evidence>
<keyword evidence="2 7" id="KW-0349">Heme</keyword>
<dbReference type="EMBL" id="JBFOLJ010000003">
    <property type="protein sequence ID" value="KAL2548386.1"/>
    <property type="molecule type" value="Genomic_DNA"/>
</dbReference>
<keyword evidence="6" id="KW-0503">Monooxygenase</keyword>
<protein>
    <recommendedName>
        <fullName evidence="11">Cytochrome P450</fullName>
    </recommendedName>
</protein>
<evidence type="ECO:0000256" key="2">
    <source>
        <dbReference type="ARBA" id="ARBA00022617"/>
    </source>
</evidence>
<evidence type="ECO:0000256" key="7">
    <source>
        <dbReference type="PIRSR" id="PIRSR602401-1"/>
    </source>
</evidence>
<keyword evidence="10" id="KW-1185">Reference proteome</keyword>
<organism evidence="9 10">
    <name type="scientific">Forsythia ovata</name>
    <dbReference type="NCBI Taxonomy" id="205694"/>
    <lineage>
        <taxon>Eukaryota</taxon>
        <taxon>Viridiplantae</taxon>
        <taxon>Streptophyta</taxon>
        <taxon>Embryophyta</taxon>
        <taxon>Tracheophyta</taxon>
        <taxon>Spermatophyta</taxon>
        <taxon>Magnoliopsida</taxon>
        <taxon>eudicotyledons</taxon>
        <taxon>Gunneridae</taxon>
        <taxon>Pentapetalae</taxon>
        <taxon>asterids</taxon>
        <taxon>lamiids</taxon>
        <taxon>Lamiales</taxon>
        <taxon>Oleaceae</taxon>
        <taxon>Forsythieae</taxon>
        <taxon>Forsythia</taxon>
    </lineage>
</organism>
<keyword evidence="5 7" id="KW-0408">Iron</keyword>
<dbReference type="PANTHER" id="PTHR47947">
    <property type="entry name" value="CYTOCHROME P450 82C3-RELATED"/>
    <property type="match status" value="1"/>
</dbReference>
<keyword evidence="8" id="KW-0732">Signal</keyword>
<gene>
    <name evidence="9" type="ORF">Fot_09916</name>
</gene>
<evidence type="ECO:0000256" key="8">
    <source>
        <dbReference type="SAM" id="SignalP"/>
    </source>
</evidence>
<accession>A0ABD1WFC6</accession>
<dbReference type="InterPro" id="IPR050651">
    <property type="entry name" value="Plant_Cytochrome_P450_Monoox"/>
</dbReference>
<dbReference type="Pfam" id="PF00067">
    <property type="entry name" value="p450"/>
    <property type="match status" value="1"/>
</dbReference>
<dbReference type="Gene3D" id="1.10.630.10">
    <property type="entry name" value="Cytochrome P450"/>
    <property type="match status" value="1"/>
</dbReference>
<dbReference type="InterPro" id="IPR002401">
    <property type="entry name" value="Cyt_P450_E_grp-I"/>
</dbReference>
<dbReference type="PANTHER" id="PTHR47947:SF57">
    <property type="entry name" value="CYTOCHROME P450 81F3-LIKE"/>
    <property type="match status" value="1"/>
</dbReference>
<reference evidence="10" key="1">
    <citation type="submission" date="2024-07" db="EMBL/GenBank/DDBJ databases">
        <title>Two chromosome-level genome assemblies of Korean endemic species Abeliophyllum distichum and Forsythia ovata (Oleaceae).</title>
        <authorList>
            <person name="Jang H."/>
        </authorList>
    </citation>
    <scope>NUCLEOTIDE SEQUENCE [LARGE SCALE GENOMIC DNA]</scope>
</reference>
<comment type="caution">
    <text evidence="9">The sequence shown here is derived from an EMBL/GenBank/DDBJ whole genome shotgun (WGS) entry which is preliminary data.</text>
</comment>
<feature type="binding site" description="axial binding residue" evidence="7">
    <location>
        <position position="236"/>
    </location>
    <ligand>
        <name>heme</name>
        <dbReference type="ChEBI" id="CHEBI:30413"/>
    </ligand>
    <ligandPart>
        <name>Fe</name>
        <dbReference type="ChEBI" id="CHEBI:18248"/>
    </ligandPart>
</feature>
<evidence type="ECO:0000256" key="1">
    <source>
        <dbReference type="ARBA" id="ARBA00004167"/>
    </source>
</evidence>
<dbReference type="PRINTS" id="PR00463">
    <property type="entry name" value="EP450I"/>
</dbReference>
<evidence type="ECO:0000313" key="9">
    <source>
        <dbReference type="EMBL" id="KAL2548386.1"/>
    </source>
</evidence>
<feature type="signal peptide" evidence="8">
    <location>
        <begin position="1"/>
        <end position="19"/>
    </location>
</feature>
<evidence type="ECO:0000256" key="5">
    <source>
        <dbReference type="ARBA" id="ARBA00023004"/>
    </source>
</evidence>
<dbReference type="AlphaFoldDB" id="A0ABD1WFC6"/>
<keyword evidence="3 7" id="KW-0479">Metal-binding</keyword>
<evidence type="ECO:0000256" key="4">
    <source>
        <dbReference type="ARBA" id="ARBA00023002"/>
    </source>
</evidence>
<dbReference type="GO" id="GO:0046872">
    <property type="term" value="F:metal ion binding"/>
    <property type="evidence" value="ECO:0007669"/>
    <property type="project" value="UniProtKB-KW"/>
</dbReference>
<feature type="chain" id="PRO_5044875062" description="Cytochrome P450" evidence="8">
    <location>
        <begin position="20"/>
        <end position="268"/>
    </location>
</feature>
<dbReference type="SUPFAM" id="SSF48264">
    <property type="entry name" value="Cytochrome P450"/>
    <property type="match status" value="1"/>
</dbReference>
<dbReference type="PRINTS" id="PR00385">
    <property type="entry name" value="P450"/>
</dbReference>
<keyword evidence="4" id="KW-0560">Oxidoreductase</keyword>
<sequence>MAVFILSLIILFHRRFRTGRQPSKLCRHRLTRTVHKFARRDRQISNPDKITLPIFENFYNLDVCGYFSIMGTVSQFFFLYSSIIGCFNDSIDISTVDMLTAGTYASVVIVEWALSLLLNHLEKLEKAKAENESIVGNDSLVDESDLSKLHYIQAIISETFRLFPAAPLLLPHESSYNCNIGGYDILRGTIVLVNAWSIHRDPMIWDDPTSFKLKRFVVGEVGPSKLLPFGMGMRSCPSVVLGQRVVGLALGFLIQCFEWQMIDEENVD</sequence>